<dbReference type="Proteomes" id="UP000762676">
    <property type="component" value="Unassembled WGS sequence"/>
</dbReference>
<keyword evidence="4 7" id="KW-1133">Transmembrane helix</keyword>
<feature type="transmembrane region" description="Helical" evidence="7">
    <location>
        <begin position="242"/>
        <end position="264"/>
    </location>
</feature>
<evidence type="ECO:0000259" key="8">
    <source>
        <dbReference type="PROSITE" id="PS50850"/>
    </source>
</evidence>
<dbReference type="InterPro" id="IPR036259">
    <property type="entry name" value="MFS_trans_sf"/>
</dbReference>
<evidence type="ECO:0000256" key="5">
    <source>
        <dbReference type="ARBA" id="ARBA00023136"/>
    </source>
</evidence>
<dbReference type="PANTHER" id="PTHR23506:SF23">
    <property type="entry name" value="GH10249P"/>
    <property type="match status" value="1"/>
</dbReference>
<feature type="region of interest" description="Disordered" evidence="6">
    <location>
        <begin position="182"/>
        <end position="208"/>
    </location>
</feature>
<feature type="region of interest" description="Disordered" evidence="6">
    <location>
        <begin position="1"/>
        <end position="69"/>
    </location>
</feature>
<dbReference type="InterPro" id="IPR011701">
    <property type="entry name" value="MFS"/>
</dbReference>
<dbReference type="AlphaFoldDB" id="A0AAV4F9G2"/>
<proteinExistence type="predicted"/>
<organism evidence="9 10">
    <name type="scientific">Elysia marginata</name>
    <dbReference type="NCBI Taxonomy" id="1093978"/>
    <lineage>
        <taxon>Eukaryota</taxon>
        <taxon>Metazoa</taxon>
        <taxon>Spiralia</taxon>
        <taxon>Lophotrochozoa</taxon>
        <taxon>Mollusca</taxon>
        <taxon>Gastropoda</taxon>
        <taxon>Heterobranchia</taxon>
        <taxon>Euthyneura</taxon>
        <taxon>Panpulmonata</taxon>
        <taxon>Sacoglossa</taxon>
        <taxon>Placobranchoidea</taxon>
        <taxon>Plakobranchidae</taxon>
        <taxon>Elysia</taxon>
    </lineage>
</organism>
<evidence type="ECO:0000313" key="10">
    <source>
        <dbReference type="Proteomes" id="UP000762676"/>
    </source>
</evidence>
<dbReference type="GO" id="GO:0043195">
    <property type="term" value="C:terminal bouton"/>
    <property type="evidence" value="ECO:0007669"/>
    <property type="project" value="TreeGrafter"/>
</dbReference>
<dbReference type="EMBL" id="BMAT01007711">
    <property type="protein sequence ID" value="GFR69476.1"/>
    <property type="molecule type" value="Genomic_DNA"/>
</dbReference>
<feature type="transmembrane region" description="Helical" evidence="7">
    <location>
        <begin position="217"/>
        <end position="235"/>
    </location>
</feature>
<evidence type="ECO:0000256" key="4">
    <source>
        <dbReference type="ARBA" id="ARBA00022989"/>
    </source>
</evidence>
<accession>A0AAV4F9G2</accession>
<evidence type="ECO:0000256" key="1">
    <source>
        <dbReference type="ARBA" id="ARBA00004141"/>
    </source>
</evidence>
<feature type="transmembrane region" description="Helical" evidence="7">
    <location>
        <begin position="112"/>
        <end position="135"/>
    </location>
</feature>
<dbReference type="GO" id="GO:0030672">
    <property type="term" value="C:synaptic vesicle membrane"/>
    <property type="evidence" value="ECO:0007669"/>
    <property type="project" value="TreeGrafter"/>
</dbReference>
<feature type="domain" description="Major facilitator superfamily (MFS) profile" evidence="8">
    <location>
        <begin position="113"/>
        <end position="531"/>
    </location>
</feature>
<keyword evidence="10" id="KW-1185">Reference proteome</keyword>
<dbReference type="Pfam" id="PF07690">
    <property type="entry name" value="MFS_1"/>
    <property type="match status" value="1"/>
</dbReference>
<gene>
    <name evidence="9" type="ORF">ElyMa_003757800</name>
</gene>
<feature type="transmembrane region" description="Helical" evidence="7">
    <location>
        <begin position="378"/>
        <end position="397"/>
    </location>
</feature>
<dbReference type="GO" id="GO:0005335">
    <property type="term" value="F:serotonin:sodium:chloride symporter activity"/>
    <property type="evidence" value="ECO:0007669"/>
    <property type="project" value="TreeGrafter"/>
</dbReference>
<name>A0AAV4F9G2_9GAST</name>
<evidence type="ECO:0000256" key="6">
    <source>
        <dbReference type="SAM" id="MobiDB-lite"/>
    </source>
</evidence>
<comment type="caution">
    <text evidence="9">The sequence shown here is derived from an EMBL/GenBank/DDBJ whole genome shotgun (WGS) entry which is preliminary data.</text>
</comment>
<comment type="subcellular location">
    <subcellularLocation>
        <location evidence="1">Membrane</location>
        <topology evidence="1">Multi-pass membrane protein</topology>
    </subcellularLocation>
</comment>
<feature type="transmembrane region" description="Helical" evidence="7">
    <location>
        <begin position="310"/>
        <end position="332"/>
    </location>
</feature>
<feature type="transmembrane region" description="Helical" evidence="7">
    <location>
        <begin position="472"/>
        <end position="491"/>
    </location>
</feature>
<keyword evidence="3 7" id="KW-0812">Transmembrane</keyword>
<dbReference type="SUPFAM" id="SSF103473">
    <property type="entry name" value="MFS general substrate transporter"/>
    <property type="match status" value="1"/>
</dbReference>
<dbReference type="PROSITE" id="PS50850">
    <property type="entry name" value="MFS"/>
    <property type="match status" value="1"/>
</dbReference>
<evidence type="ECO:0000256" key="2">
    <source>
        <dbReference type="ARBA" id="ARBA00022448"/>
    </source>
</evidence>
<feature type="region of interest" description="Disordered" evidence="6">
    <location>
        <begin position="500"/>
        <end position="531"/>
    </location>
</feature>
<reference evidence="9 10" key="1">
    <citation type="journal article" date="2021" name="Elife">
        <title>Chloroplast acquisition without the gene transfer in kleptoplastic sea slugs, Plakobranchus ocellatus.</title>
        <authorList>
            <person name="Maeda T."/>
            <person name="Takahashi S."/>
            <person name="Yoshida T."/>
            <person name="Shimamura S."/>
            <person name="Takaki Y."/>
            <person name="Nagai Y."/>
            <person name="Toyoda A."/>
            <person name="Suzuki Y."/>
            <person name="Arimoto A."/>
            <person name="Ishii H."/>
            <person name="Satoh N."/>
            <person name="Nishiyama T."/>
            <person name="Hasebe M."/>
            <person name="Maruyama T."/>
            <person name="Minagawa J."/>
            <person name="Obokata J."/>
            <person name="Shigenobu S."/>
        </authorList>
    </citation>
    <scope>NUCLEOTIDE SEQUENCE [LARGE SCALE GENOMIC DNA]</scope>
</reference>
<dbReference type="Gene3D" id="1.20.1250.20">
    <property type="entry name" value="MFS general substrate transporter like domains"/>
    <property type="match status" value="2"/>
</dbReference>
<sequence>MSSTDDSNGRREPRPQRISPRRYTKRIGYGATSSARKKSHSPRDARTKPGSSRDAAGDIEVGPGGGHSRLKFTPGGGTCDSDSDCCGDCCGGGDRRSHRRSDRRRKPVRRGCVVFIVFLALLLDSLLLTCMVPIIPNYLRESANDERSQHANTTSFVPILDTFLTTTEPWYPVTSLTSANSQQVAVNEQPDGNTGLQEPLQSPPRTNGTYTKENTKISLLFASKTLVQVLTNLIVGPLTERIGYTMPMFTGFVVLLLSTIAFAYGNTYELLLAARAFQGVGTAFSTTSGMGLLASLYPNQNERAVAQTKAFSGLALGVLLGPPYGGILYQYFGGKETPCMILAATALFEGALQLCVMRPRVERQGKRGASLLKLLMDPYILVTAAAITISNLTTAVLEPALPIWMYYTMDAATWLQAHVCTCMLPNIGALVDHRHQPVYGSAYAITDNAFGLAFAVGPAISGPLIDTIGFPWTLRGVSLIILLFVPFVLLLKNPPGKNLQQDEETNLVETTESSPEREEISSYKATTTTDQ</sequence>
<protein>
    <submittedName>
        <fullName evidence="9">Synaptic vesicular amine transporter</fullName>
    </submittedName>
</protein>
<dbReference type="InterPro" id="IPR050930">
    <property type="entry name" value="MFS_Vesicular_Transporter"/>
</dbReference>
<evidence type="ECO:0000256" key="3">
    <source>
        <dbReference type="ARBA" id="ARBA00022692"/>
    </source>
</evidence>
<evidence type="ECO:0000256" key="7">
    <source>
        <dbReference type="SAM" id="Phobius"/>
    </source>
</evidence>
<evidence type="ECO:0000313" key="9">
    <source>
        <dbReference type="EMBL" id="GFR69476.1"/>
    </source>
</evidence>
<feature type="transmembrane region" description="Helical" evidence="7">
    <location>
        <begin position="338"/>
        <end position="357"/>
    </location>
</feature>
<dbReference type="InterPro" id="IPR020846">
    <property type="entry name" value="MFS_dom"/>
</dbReference>
<keyword evidence="2" id="KW-0813">Transport</keyword>
<dbReference type="GO" id="GO:0015842">
    <property type="term" value="P:aminergic neurotransmitter loading into synaptic vesicle"/>
    <property type="evidence" value="ECO:0007669"/>
    <property type="project" value="TreeGrafter"/>
</dbReference>
<feature type="transmembrane region" description="Helical" evidence="7">
    <location>
        <begin position="276"/>
        <end position="298"/>
    </location>
</feature>
<keyword evidence="5 7" id="KW-0472">Membrane</keyword>
<dbReference type="PANTHER" id="PTHR23506">
    <property type="entry name" value="GH10249P"/>
    <property type="match status" value="1"/>
</dbReference>